<feature type="compositionally biased region" description="Polar residues" evidence="5">
    <location>
        <begin position="658"/>
        <end position="667"/>
    </location>
</feature>
<gene>
    <name evidence="7" type="ORF">D9C73_006666</name>
</gene>
<dbReference type="SUPFAM" id="SSF57716">
    <property type="entry name" value="Glucocorticoid receptor-like (DNA-binding domain)"/>
    <property type="match status" value="2"/>
</dbReference>
<evidence type="ECO:0000256" key="5">
    <source>
        <dbReference type="SAM" id="MobiDB-lite"/>
    </source>
</evidence>
<dbReference type="InterPro" id="IPR036886">
    <property type="entry name" value="Villin_headpiece_dom_sf"/>
</dbReference>
<reference evidence="7 8" key="1">
    <citation type="submission" date="2019-01" db="EMBL/GenBank/DDBJ databases">
        <title>Genome Assembly of Collichthys lucidus.</title>
        <authorList>
            <person name="Cai M."/>
            <person name="Xiao S."/>
        </authorList>
    </citation>
    <scope>NUCLEOTIDE SEQUENCE [LARGE SCALE GENOMIC DNA]</scope>
    <source>
        <strain evidence="7">JT15FE1705JMU</strain>
        <tissue evidence="7">Muscle</tissue>
    </source>
</reference>
<dbReference type="Gene3D" id="2.10.110.10">
    <property type="entry name" value="Cysteine Rich Protein"/>
    <property type="match status" value="3"/>
</dbReference>
<dbReference type="InterPro" id="IPR051618">
    <property type="entry name" value="Actin-binding_LIM"/>
</dbReference>
<sequence length="802" mass="89721">MSSSAYHQGSAGGERSSGPIRCQRCREVCKGEVVRVQDTHFHVKCFTCTARGYNNCQLFFLVKLHRPGETRNQQPSCPLICENASEPILLHAPWNSLSVTRHSAVAHIVCLASAQTEHSPCAFTANDFSDFPLLFNESVVDFCDDSGNLRVCNCDLARSGFFQKKGEYICTADYQRLYGTRCDRCDSFITGEKPVAVSHYRLFNHRAASKPFPIGDRVTFSGKDCVCQQCSHTLVKSNEPIKIHGPSLITDGGETVNNCPPQIAPFRRIKSKRLPRCVFISRLYEETVYGTGHGVQTLNVLHGLSQLVPLYLRIQMYAPLCRMRRRDQAGSVSPGVGETVACELLQMSDLQHGPHRRVHQQHRRLSEASISPPGSSIGSPSRVICVSTTLQSLLAAIEPESTNTGNTSTTHSFQMARVKNEILAYKDLAALPKVKAIYEVQQPDLICSSYQPYHRYTSDDRLDTYCYGEDYDSLDMKQRRCSSPGYIDSPTYSRQGMSPIMPRSPQHYGYPGSESGRSSPYYGQDGRSSTPTTIQPPKHFHVPATGDPNIYRKPPIYQRSDNHVDAATKSRTSEDILRSSRLSTFSPEPYTQSESDYYPYTSSPRAYRMPRRRFSTGGDEESWSHSLQRIGSGIGRMILKEEMKARSGSYDNDPWGSARNSRSGSKETLNTTGYGTTAYNNTVNGCKDPPYPLNASPSLSTVVSVSASSRTPAPRTVILHGHVFCPLTLPDLSTVLTVIYPYEALIVTTRGRNRLPKDVDRARLERHLSPEEFVQVFGMTVEDFDRLALWKRNELKKQARLF</sequence>
<feature type="compositionally biased region" description="Low complexity" evidence="5">
    <location>
        <begin position="369"/>
        <end position="379"/>
    </location>
</feature>
<evidence type="ECO:0000256" key="3">
    <source>
        <dbReference type="ARBA" id="ARBA00022553"/>
    </source>
</evidence>
<dbReference type="InterPro" id="IPR032402">
    <property type="entry name" value="AbLIM_anchor"/>
</dbReference>
<name>A0A4U5UDS1_COLLU</name>
<dbReference type="EMBL" id="CM014083">
    <property type="protein sequence ID" value="TKS72589.1"/>
    <property type="molecule type" value="Genomic_DNA"/>
</dbReference>
<feature type="compositionally biased region" description="Polar residues" evidence="5">
    <location>
        <begin position="526"/>
        <end position="535"/>
    </location>
</feature>
<keyword evidence="4" id="KW-0677">Repeat</keyword>
<evidence type="ECO:0000313" key="8">
    <source>
        <dbReference type="Proteomes" id="UP000298787"/>
    </source>
</evidence>
<accession>A0A4U5UDS1</accession>
<dbReference type="Gene3D" id="1.10.950.10">
    <property type="entry name" value="Villin headpiece domain"/>
    <property type="match status" value="1"/>
</dbReference>
<dbReference type="GO" id="GO:0001725">
    <property type="term" value="C:stress fiber"/>
    <property type="evidence" value="ECO:0007669"/>
    <property type="project" value="TreeGrafter"/>
</dbReference>
<dbReference type="Pfam" id="PF16182">
    <property type="entry name" value="AbLIM_anchor"/>
    <property type="match status" value="1"/>
</dbReference>
<protein>
    <submittedName>
        <fullName evidence="7">Actin-binding LIM protein 3</fullName>
    </submittedName>
</protein>
<keyword evidence="2" id="KW-0963">Cytoplasm</keyword>
<dbReference type="AlphaFoldDB" id="A0A4U5UDS1"/>
<feature type="region of interest" description="Disordered" evidence="5">
    <location>
        <begin position="482"/>
        <end position="550"/>
    </location>
</feature>
<evidence type="ECO:0000256" key="1">
    <source>
        <dbReference type="ARBA" id="ARBA00004496"/>
    </source>
</evidence>
<organism evidence="7 8">
    <name type="scientific">Collichthys lucidus</name>
    <name type="common">Big head croaker</name>
    <name type="synonym">Sciaena lucida</name>
    <dbReference type="NCBI Taxonomy" id="240159"/>
    <lineage>
        <taxon>Eukaryota</taxon>
        <taxon>Metazoa</taxon>
        <taxon>Chordata</taxon>
        <taxon>Craniata</taxon>
        <taxon>Vertebrata</taxon>
        <taxon>Euteleostomi</taxon>
        <taxon>Actinopterygii</taxon>
        <taxon>Neopterygii</taxon>
        <taxon>Teleostei</taxon>
        <taxon>Neoteleostei</taxon>
        <taxon>Acanthomorphata</taxon>
        <taxon>Eupercaria</taxon>
        <taxon>Sciaenidae</taxon>
        <taxon>Collichthys</taxon>
    </lineage>
</organism>
<dbReference type="Pfam" id="PF02209">
    <property type="entry name" value="VHP"/>
    <property type="match status" value="1"/>
</dbReference>
<dbReference type="InterPro" id="IPR003128">
    <property type="entry name" value="Villin_headpiece"/>
</dbReference>
<dbReference type="PROSITE" id="PS51089">
    <property type="entry name" value="HP"/>
    <property type="match status" value="1"/>
</dbReference>
<proteinExistence type="predicted"/>
<comment type="subcellular location">
    <subcellularLocation>
        <location evidence="1">Cytoplasm</location>
    </subcellularLocation>
</comment>
<feature type="region of interest" description="Disordered" evidence="5">
    <location>
        <begin position="645"/>
        <end position="673"/>
    </location>
</feature>
<dbReference type="GO" id="GO:0060271">
    <property type="term" value="P:cilium assembly"/>
    <property type="evidence" value="ECO:0007669"/>
    <property type="project" value="TreeGrafter"/>
</dbReference>
<evidence type="ECO:0000256" key="2">
    <source>
        <dbReference type="ARBA" id="ARBA00022490"/>
    </source>
</evidence>
<evidence type="ECO:0000256" key="4">
    <source>
        <dbReference type="ARBA" id="ARBA00022737"/>
    </source>
</evidence>
<dbReference type="SUPFAM" id="SSF47050">
    <property type="entry name" value="VHP, Villin headpiece domain"/>
    <property type="match status" value="1"/>
</dbReference>
<dbReference type="GO" id="GO:0005737">
    <property type="term" value="C:cytoplasm"/>
    <property type="evidence" value="ECO:0007669"/>
    <property type="project" value="UniProtKB-SubCell"/>
</dbReference>
<dbReference type="FunFam" id="1.10.950.10:FF:000001">
    <property type="entry name" value="actin-binding LIM protein 1 isoform X2"/>
    <property type="match status" value="1"/>
</dbReference>
<dbReference type="GO" id="GO:0051015">
    <property type="term" value="F:actin filament binding"/>
    <property type="evidence" value="ECO:0007669"/>
    <property type="project" value="TreeGrafter"/>
</dbReference>
<evidence type="ECO:0000313" key="7">
    <source>
        <dbReference type="EMBL" id="TKS72589.1"/>
    </source>
</evidence>
<dbReference type="GO" id="GO:0030032">
    <property type="term" value="P:lamellipodium assembly"/>
    <property type="evidence" value="ECO:0007669"/>
    <property type="project" value="TreeGrafter"/>
</dbReference>
<dbReference type="GO" id="GO:0007010">
    <property type="term" value="P:cytoskeleton organization"/>
    <property type="evidence" value="ECO:0007669"/>
    <property type="project" value="InterPro"/>
</dbReference>
<keyword evidence="8" id="KW-1185">Reference proteome</keyword>
<dbReference type="PANTHER" id="PTHR24213">
    <property type="entry name" value="ACTIN-BINDING LIM PROTEIN"/>
    <property type="match status" value="1"/>
</dbReference>
<dbReference type="Proteomes" id="UP000298787">
    <property type="component" value="Chromosome 6"/>
</dbReference>
<dbReference type="PANTHER" id="PTHR24213:SF0">
    <property type="entry name" value="ACTIN-BINDING LIM PROTEIN 3"/>
    <property type="match status" value="1"/>
</dbReference>
<evidence type="ECO:0000259" key="6">
    <source>
        <dbReference type="PROSITE" id="PS51089"/>
    </source>
</evidence>
<feature type="region of interest" description="Disordered" evidence="5">
    <location>
        <begin position="353"/>
        <end position="379"/>
    </location>
</feature>
<keyword evidence="3" id="KW-0597">Phosphoprotein</keyword>
<dbReference type="SMART" id="SM00153">
    <property type="entry name" value="VHP"/>
    <property type="match status" value="1"/>
</dbReference>
<feature type="compositionally biased region" description="Basic residues" evidence="5">
    <location>
        <begin position="353"/>
        <end position="363"/>
    </location>
</feature>
<feature type="domain" description="HP" evidence="6">
    <location>
        <begin position="734"/>
        <end position="802"/>
    </location>
</feature>
<dbReference type="STRING" id="240159.A0A4U5UDS1"/>